<reference evidence="2 3" key="1">
    <citation type="submission" date="2016-05" db="EMBL/GenBank/DDBJ databases">
        <authorList>
            <person name="Lavstsen T."/>
            <person name="Jespersen J.S."/>
        </authorList>
    </citation>
    <scope>NUCLEOTIDE SEQUENCE [LARGE SCALE GENOMIC DNA]</scope>
    <source>
        <strain evidence="2 3">YLB-01</strain>
    </source>
</reference>
<sequence length="165" mass="18015">MQVPRPVAEHLDDDALAAERRDRPSALGDIAPERADVGHHQHVAGAQGVDQACEPLLPRLEDVGGGVTEPVDRHAEGRKIGPLLHDRRHVVAGHDQPDQPRALGLRLPPVAIALELDEALRAFGGGVRVPRVRLRIDHVDHAIPLRPYSIVPRPPERHGDDTIRA</sequence>
<name>A0A1B9NAH0_9MICO</name>
<evidence type="ECO:0000256" key="1">
    <source>
        <dbReference type="SAM" id="MobiDB-lite"/>
    </source>
</evidence>
<dbReference type="STRING" id="904291.A7J15_07950"/>
<gene>
    <name evidence="2" type="ORF">A7J15_07950</name>
</gene>
<dbReference type="Proteomes" id="UP000093355">
    <property type="component" value="Unassembled WGS sequence"/>
</dbReference>
<feature type="region of interest" description="Disordered" evidence="1">
    <location>
        <begin position="1"/>
        <end position="38"/>
    </location>
</feature>
<evidence type="ECO:0000313" key="2">
    <source>
        <dbReference type="EMBL" id="OCG73595.1"/>
    </source>
</evidence>
<proteinExistence type="predicted"/>
<protein>
    <submittedName>
        <fullName evidence="2">Uncharacterized protein</fullName>
    </submittedName>
</protein>
<accession>A0A1B9NAH0</accession>
<evidence type="ECO:0000313" key="3">
    <source>
        <dbReference type="Proteomes" id="UP000093355"/>
    </source>
</evidence>
<dbReference type="EMBL" id="LXMD01000024">
    <property type="protein sequence ID" value="OCG73595.1"/>
    <property type="molecule type" value="Genomic_DNA"/>
</dbReference>
<keyword evidence="3" id="KW-1185">Reference proteome</keyword>
<organism evidence="2 3">
    <name type="scientific">Microbacterium sediminis</name>
    <dbReference type="NCBI Taxonomy" id="904291"/>
    <lineage>
        <taxon>Bacteria</taxon>
        <taxon>Bacillati</taxon>
        <taxon>Actinomycetota</taxon>
        <taxon>Actinomycetes</taxon>
        <taxon>Micrococcales</taxon>
        <taxon>Microbacteriaceae</taxon>
        <taxon>Microbacterium</taxon>
    </lineage>
</organism>
<dbReference type="AlphaFoldDB" id="A0A1B9NAH0"/>
<comment type="caution">
    <text evidence="2">The sequence shown here is derived from an EMBL/GenBank/DDBJ whole genome shotgun (WGS) entry which is preliminary data.</text>
</comment>